<comment type="similarity">
    <text evidence="1">Belongs to the virb1 family.</text>
</comment>
<dbReference type="Gene3D" id="1.10.530.10">
    <property type="match status" value="1"/>
</dbReference>
<gene>
    <name evidence="5" type="ORF">KBY27_20335</name>
</gene>
<dbReference type="EMBL" id="JAGQAF010000017">
    <property type="protein sequence ID" value="MCE8539817.1"/>
    <property type="molecule type" value="Genomic_DNA"/>
</dbReference>
<evidence type="ECO:0000256" key="1">
    <source>
        <dbReference type="ARBA" id="ARBA00009387"/>
    </source>
</evidence>
<dbReference type="AlphaFoldDB" id="A0A9Q3WR60"/>
<evidence type="ECO:0000259" key="4">
    <source>
        <dbReference type="Pfam" id="PF01464"/>
    </source>
</evidence>
<feature type="chain" id="PRO_5040390395" evidence="3">
    <location>
        <begin position="27"/>
        <end position="232"/>
    </location>
</feature>
<organism evidence="5 6">
    <name type="scientific">Ruegeria pomeroyi</name>
    <dbReference type="NCBI Taxonomy" id="89184"/>
    <lineage>
        <taxon>Bacteria</taxon>
        <taxon>Pseudomonadati</taxon>
        <taxon>Pseudomonadota</taxon>
        <taxon>Alphaproteobacteria</taxon>
        <taxon>Rhodobacterales</taxon>
        <taxon>Roseobacteraceae</taxon>
        <taxon>Ruegeria</taxon>
    </lineage>
</organism>
<feature type="region of interest" description="Disordered" evidence="2">
    <location>
        <begin position="181"/>
        <end position="223"/>
    </location>
</feature>
<protein>
    <submittedName>
        <fullName evidence="5">Lytic transglycosylase domain-containing protein</fullName>
    </submittedName>
</protein>
<feature type="domain" description="Transglycosylase SLT" evidence="4">
    <location>
        <begin position="105"/>
        <end position="175"/>
    </location>
</feature>
<proteinExistence type="inferred from homology"/>
<keyword evidence="3" id="KW-0732">Signal</keyword>
<dbReference type="InterPro" id="IPR023346">
    <property type="entry name" value="Lysozyme-like_dom_sf"/>
</dbReference>
<reference evidence="5" key="1">
    <citation type="journal article" date="2021" name="Environ. Microbiol.">
        <title>Cryptic niche differentiation of novel sediment ecotypes of Rugeria pomeroyi correlates with nitrate respiration.</title>
        <authorList>
            <person name="Lin X."/>
            <person name="McNichol J."/>
            <person name="Chu X."/>
            <person name="Qian Y."/>
            <person name="Luo H."/>
        </authorList>
    </citation>
    <scope>NUCLEOTIDE SEQUENCE</scope>
    <source>
        <strain evidence="5">SZCCDBB064</strain>
    </source>
</reference>
<dbReference type="Proteomes" id="UP000813672">
    <property type="component" value="Unassembled WGS sequence"/>
</dbReference>
<accession>A0A9Q3WR60</accession>
<dbReference type="RefSeq" id="WP_234221758.1">
    <property type="nucleotide sequence ID" value="NZ_JAGQAF010000017.1"/>
</dbReference>
<evidence type="ECO:0000313" key="5">
    <source>
        <dbReference type="EMBL" id="MCE8539817.1"/>
    </source>
</evidence>
<name>A0A9Q3WR60_9RHOB</name>
<comment type="caution">
    <text evidence="5">The sequence shown here is derived from an EMBL/GenBank/DDBJ whole genome shotgun (WGS) entry which is preliminary data.</text>
</comment>
<dbReference type="InterPro" id="IPR008258">
    <property type="entry name" value="Transglycosylase_SLT_dom_1"/>
</dbReference>
<evidence type="ECO:0000256" key="2">
    <source>
        <dbReference type="SAM" id="MobiDB-lite"/>
    </source>
</evidence>
<sequence length="232" mass="25281">MPLKLISRLAAVVWLTALLAPAPAQAKLDPGVSSLCDQAARRAASRHGVPLDVLRAITRVETGRRSDGQLAPWPWTVNMEGAGHWFPTEYAARKFVFERFKSGARSFDVGCFQINYRWHSQGFSSIEEMFDPEQNADYAARFLNDLFGELGSWSAAAGAYHSRTQSLADAYASRFDRTRAALGEGPLPEPRQGSGSRGPQPLLARQDSPPGPARLGSLFATGSGARPFISFN</sequence>
<evidence type="ECO:0000313" key="6">
    <source>
        <dbReference type="Proteomes" id="UP000813672"/>
    </source>
</evidence>
<evidence type="ECO:0000256" key="3">
    <source>
        <dbReference type="SAM" id="SignalP"/>
    </source>
</evidence>
<dbReference type="CDD" id="cd13400">
    <property type="entry name" value="LT_IagB-like"/>
    <property type="match status" value="1"/>
</dbReference>
<feature type="signal peptide" evidence="3">
    <location>
        <begin position="1"/>
        <end position="26"/>
    </location>
</feature>
<dbReference type="Pfam" id="PF01464">
    <property type="entry name" value="SLT"/>
    <property type="match status" value="1"/>
</dbReference>
<dbReference type="SUPFAM" id="SSF53955">
    <property type="entry name" value="Lysozyme-like"/>
    <property type="match status" value="1"/>
</dbReference>